<feature type="compositionally biased region" description="Polar residues" evidence="1">
    <location>
        <begin position="75"/>
        <end position="92"/>
    </location>
</feature>
<organism evidence="3 4">
    <name type="scientific">Coleofasciculus chthonoplastes PCC 7420</name>
    <dbReference type="NCBI Taxonomy" id="118168"/>
    <lineage>
        <taxon>Bacteria</taxon>
        <taxon>Bacillati</taxon>
        <taxon>Cyanobacteriota</taxon>
        <taxon>Cyanophyceae</taxon>
        <taxon>Coleofasciculales</taxon>
        <taxon>Coleofasciculaceae</taxon>
        <taxon>Coleofasciculus</taxon>
    </lineage>
</organism>
<evidence type="ECO:0000256" key="2">
    <source>
        <dbReference type="SAM" id="Phobius"/>
    </source>
</evidence>
<dbReference type="HOGENOM" id="CLU_102869_0_0_3"/>
<feature type="region of interest" description="Disordered" evidence="1">
    <location>
        <begin position="215"/>
        <end position="235"/>
    </location>
</feature>
<reference evidence="3 4" key="1">
    <citation type="submission" date="2008-07" db="EMBL/GenBank/DDBJ databases">
        <authorList>
            <person name="Tandeau de Marsac N."/>
            <person name="Ferriera S."/>
            <person name="Johnson J."/>
            <person name="Kravitz S."/>
            <person name="Beeson K."/>
            <person name="Sutton G."/>
            <person name="Rogers Y.-H."/>
            <person name="Friedman R."/>
            <person name="Frazier M."/>
            <person name="Venter J.C."/>
        </authorList>
    </citation>
    <scope>NUCLEOTIDE SEQUENCE [LARGE SCALE GENOMIC DNA]</scope>
    <source>
        <strain evidence="3 4">PCC 7420</strain>
    </source>
</reference>
<feature type="compositionally biased region" description="Polar residues" evidence="1">
    <location>
        <begin position="145"/>
        <end position="154"/>
    </location>
</feature>
<protein>
    <submittedName>
        <fullName evidence="3">Uncharacterized protein</fullName>
    </submittedName>
</protein>
<keyword evidence="4" id="KW-1185">Reference proteome</keyword>
<evidence type="ECO:0000256" key="1">
    <source>
        <dbReference type="SAM" id="MobiDB-lite"/>
    </source>
</evidence>
<feature type="region of interest" description="Disordered" evidence="1">
    <location>
        <begin position="75"/>
        <end position="94"/>
    </location>
</feature>
<keyword evidence="2" id="KW-1133">Transmembrane helix</keyword>
<name>B4VSF5_9CYAN</name>
<feature type="region of interest" description="Disordered" evidence="1">
    <location>
        <begin position="124"/>
        <end position="196"/>
    </location>
</feature>
<feature type="transmembrane region" description="Helical" evidence="2">
    <location>
        <begin position="27"/>
        <end position="49"/>
    </location>
</feature>
<feature type="compositionally biased region" description="Basic residues" evidence="1">
    <location>
        <begin position="133"/>
        <end position="144"/>
    </location>
</feature>
<dbReference type="eggNOG" id="ENOG50331QM">
    <property type="taxonomic scope" value="Bacteria"/>
</dbReference>
<sequence length="235" mass="26225">MLNSSDHSSEQHNYPQVLQQLVNRYPFVFWGTIWGFLVLIGTVAAVGLLNPGRIESDKSVPKPLVSTILESTARQTPLSNSPITSSPENSSPKEGLPLTLFLGLAFGCAAGSWLVTQAFRQSTQRRQVIKPSKPTRRKKRRRPVNHSQVSQPPQSEEKKQTIQTLDSPQPVAYDSDTEVTVVPDQEKNPLDQEEQSLAEMLDLRKRESLASIMRRSLSTGRDISLSQTSSYLNNK</sequence>
<dbReference type="AlphaFoldDB" id="B4VSF5"/>
<evidence type="ECO:0000313" key="3">
    <source>
        <dbReference type="EMBL" id="EDX75300.1"/>
    </source>
</evidence>
<feature type="transmembrane region" description="Helical" evidence="2">
    <location>
        <begin position="95"/>
        <end position="116"/>
    </location>
</feature>
<accession>B4VSF5</accession>
<proteinExistence type="predicted"/>
<evidence type="ECO:0000313" key="4">
    <source>
        <dbReference type="Proteomes" id="UP000003835"/>
    </source>
</evidence>
<keyword evidence="2" id="KW-0472">Membrane</keyword>
<dbReference type="Proteomes" id="UP000003835">
    <property type="component" value="Unassembled WGS sequence"/>
</dbReference>
<dbReference type="RefSeq" id="WP_006101578.1">
    <property type="nucleotide sequence ID" value="NZ_DS989850.1"/>
</dbReference>
<gene>
    <name evidence="3" type="ORF">MC7420_2304</name>
</gene>
<keyword evidence="2" id="KW-0812">Transmembrane</keyword>
<dbReference type="OrthoDB" id="425949at2"/>
<feature type="compositionally biased region" description="Polar residues" evidence="1">
    <location>
        <begin position="216"/>
        <end position="235"/>
    </location>
</feature>
<dbReference type="EMBL" id="DS989850">
    <property type="protein sequence ID" value="EDX75300.1"/>
    <property type="molecule type" value="Genomic_DNA"/>
</dbReference>